<comment type="caution">
    <text evidence="2">The sequence shown here is derived from an EMBL/GenBank/DDBJ whole genome shotgun (WGS) entry which is preliminary data.</text>
</comment>
<sequence length="54" mass="6336">MKQDRKLSSLEQEIEANLKRVYEDVAKQEVPDRFTQLLEQLRQADKPSTESSND</sequence>
<reference evidence="2 5" key="1">
    <citation type="submission" date="2021-01" db="EMBL/GenBank/DDBJ databases">
        <title>Diatom-associated Roseobacters Show Island Model of Population Structure.</title>
        <authorList>
            <person name="Qu L."/>
            <person name="Feng X."/>
            <person name="Chen Y."/>
            <person name="Li L."/>
            <person name="Wang X."/>
            <person name="Hu Z."/>
            <person name="Wang H."/>
            <person name="Luo H."/>
        </authorList>
    </citation>
    <scope>NUCLEOTIDE SEQUENCE</scope>
    <source>
        <strain evidence="3 5">CC28-63</strain>
        <strain evidence="2">CC28-69</strain>
    </source>
</reference>
<organism evidence="2 4">
    <name type="scientific">Marivita cryptomonadis</name>
    <dbReference type="NCBI Taxonomy" id="505252"/>
    <lineage>
        <taxon>Bacteria</taxon>
        <taxon>Pseudomonadati</taxon>
        <taxon>Pseudomonadota</taxon>
        <taxon>Alphaproteobacteria</taxon>
        <taxon>Rhodobacterales</taxon>
        <taxon>Roseobacteraceae</taxon>
        <taxon>Marivita</taxon>
    </lineage>
</organism>
<proteinExistence type="predicted"/>
<dbReference type="RefSeq" id="WP_138488084.1">
    <property type="nucleotide sequence ID" value="NZ_JAFBWU010000002.1"/>
</dbReference>
<evidence type="ECO:0000259" key="1">
    <source>
        <dbReference type="Pfam" id="PF18557"/>
    </source>
</evidence>
<evidence type="ECO:0000313" key="2">
    <source>
        <dbReference type="EMBL" id="MBM2411532.1"/>
    </source>
</evidence>
<evidence type="ECO:0000313" key="3">
    <source>
        <dbReference type="EMBL" id="MBM2416199.1"/>
    </source>
</evidence>
<dbReference type="EMBL" id="JAFBXF010000002">
    <property type="protein sequence ID" value="MBM2416199.1"/>
    <property type="molecule type" value="Genomic_DNA"/>
</dbReference>
<dbReference type="OrthoDB" id="7875342at2"/>
<dbReference type="Pfam" id="PF18557">
    <property type="entry name" value="NepR"/>
    <property type="match status" value="1"/>
</dbReference>
<keyword evidence="5" id="KW-1185">Reference proteome</keyword>
<accession>A0A9Q2P949</accession>
<name>A0A9Q2P949_9RHOB</name>
<gene>
    <name evidence="2" type="ORF">JQX41_04410</name>
    <name evidence="3" type="ORF">JQX48_04410</name>
</gene>
<dbReference type="EMBL" id="JAFBXE010000002">
    <property type="protein sequence ID" value="MBM2411532.1"/>
    <property type="molecule type" value="Genomic_DNA"/>
</dbReference>
<feature type="domain" description="Anti-sigma factor NepR" evidence="1">
    <location>
        <begin position="12"/>
        <end position="45"/>
    </location>
</feature>
<dbReference type="AlphaFoldDB" id="A0A9Q2P949"/>
<evidence type="ECO:0000313" key="5">
    <source>
        <dbReference type="Proteomes" id="UP000809440"/>
    </source>
</evidence>
<dbReference type="InterPro" id="IPR041649">
    <property type="entry name" value="NepR"/>
</dbReference>
<dbReference type="Proteomes" id="UP000755667">
    <property type="component" value="Unassembled WGS sequence"/>
</dbReference>
<dbReference type="Proteomes" id="UP000809440">
    <property type="component" value="Unassembled WGS sequence"/>
</dbReference>
<protein>
    <submittedName>
        <fullName evidence="2">RNA polymerase subunit sigma-70</fullName>
    </submittedName>
</protein>
<dbReference type="GeneID" id="62643561"/>
<evidence type="ECO:0000313" key="4">
    <source>
        <dbReference type="Proteomes" id="UP000755667"/>
    </source>
</evidence>